<dbReference type="Proteomes" id="UP001497527">
    <property type="component" value="Unassembled WGS sequence"/>
</dbReference>
<feature type="domain" description="DUF5777" evidence="2">
    <location>
        <begin position="43"/>
        <end position="288"/>
    </location>
</feature>
<feature type="chain" id="PRO_5047082626" description="DUF5777 domain-containing protein" evidence="1">
    <location>
        <begin position="21"/>
        <end position="288"/>
    </location>
</feature>
<sequence>MIKQRLLTLLLLFLVNYSFSQDDLLNELQQEVNKDLTYELPAFKAMQVGNLQSTKIASKGDFYLIVAHRFGPFSQGIDEFFGLDGANTKIQLVYSFWDGIQFGLSRDSFEKTYSGTAKISIKKQGKDFPLNIVGYGAVDIETASKTAIFPAIDFKDRVSITTQILASRRVSKNLSLIVAPTFVRQNNLQQFQQTGDNNLNQFLIGLGGRLKISKRMSINADYALNLNRHKNSIYKNPFTVGLDIETGGHVFQLVFTNAAGSNDSGFLTRTQGTWFNDVAFGFNIVRVF</sequence>
<comment type="caution">
    <text evidence="3">The sequence shown here is derived from an EMBL/GenBank/DDBJ whole genome shotgun (WGS) entry which is preliminary data.</text>
</comment>
<reference evidence="3 4" key="1">
    <citation type="submission" date="2024-05" db="EMBL/GenBank/DDBJ databases">
        <authorList>
            <person name="Duchaud E."/>
        </authorList>
    </citation>
    <scope>NUCLEOTIDE SEQUENCE [LARGE SCALE GENOMIC DNA]</scope>
    <source>
        <strain evidence="3">Ena-SAMPLE-TAB-13-05-2024-13:56:06:370-140308</strain>
    </source>
</reference>
<proteinExistence type="predicted"/>
<keyword evidence="1" id="KW-0732">Signal</keyword>
<evidence type="ECO:0000259" key="2">
    <source>
        <dbReference type="Pfam" id="PF19089"/>
    </source>
</evidence>
<accession>A0ABP1F301</accession>
<organism evidence="3 4">
    <name type="scientific">Tenacibaculum polynesiense</name>
    <dbReference type="NCBI Taxonomy" id="3137857"/>
    <lineage>
        <taxon>Bacteria</taxon>
        <taxon>Pseudomonadati</taxon>
        <taxon>Bacteroidota</taxon>
        <taxon>Flavobacteriia</taxon>
        <taxon>Flavobacteriales</taxon>
        <taxon>Flavobacteriaceae</taxon>
        <taxon>Tenacibaculum</taxon>
    </lineage>
</organism>
<dbReference type="RefSeq" id="WP_348716476.1">
    <property type="nucleotide sequence ID" value="NZ_CAXJIO010000011.1"/>
</dbReference>
<evidence type="ECO:0000313" key="4">
    <source>
        <dbReference type="Proteomes" id="UP001497527"/>
    </source>
</evidence>
<keyword evidence="4" id="KW-1185">Reference proteome</keyword>
<dbReference type="InterPro" id="IPR045916">
    <property type="entry name" value="DUF5777"/>
</dbReference>
<feature type="signal peptide" evidence="1">
    <location>
        <begin position="1"/>
        <end position="20"/>
    </location>
</feature>
<gene>
    <name evidence="3" type="ORF">T190423A01A_20527</name>
</gene>
<protein>
    <recommendedName>
        <fullName evidence="2">DUF5777 domain-containing protein</fullName>
    </recommendedName>
</protein>
<name>A0ABP1F301_9FLAO</name>
<evidence type="ECO:0000256" key="1">
    <source>
        <dbReference type="SAM" id="SignalP"/>
    </source>
</evidence>
<dbReference type="EMBL" id="CAXJIO010000011">
    <property type="protein sequence ID" value="CAL2102776.1"/>
    <property type="molecule type" value="Genomic_DNA"/>
</dbReference>
<evidence type="ECO:0000313" key="3">
    <source>
        <dbReference type="EMBL" id="CAL2102776.1"/>
    </source>
</evidence>
<dbReference type="Pfam" id="PF19089">
    <property type="entry name" value="DUF5777"/>
    <property type="match status" value="1"/>
</dbReference>